<dbReference type="SUPFAM" id="SSF48576">
    <property type="entry name" value="Terpenoid synthases"/>
    <property type="match status" value="1"/>
</dbReference>
<keyword evidence="8" id="KW-0414">Isoprene biosynthesis</keyword>
<evidence type="ECO:0000256" key="8">
    <source>
        <dbReference type="ARBA" id="ARBA00023229"/>
    </source>
</evidence>
<dbReference type="GO" id="GO:0005737">
    <property type="term" value="C:cytoplasm"/>
    <property type="evidence" value="ECO:0007669"/>
    <property type="project" value="UniProtKB-ARBA"/>
</dbReference>
<comment type="cofactor">
    <cofactor evidence="1">
        <name>Mg(2+)</name>
        <dbReference type="ChEBI" id="CHEBI:18420"/>
    </cofactor>
</comment>
<comment type="catalytic activity">
    <reaction evidence="11">
        <text>isopentenyl diphosphate + (2E)-geranyl diphosphate = (2E,6E)-farnesyl diphosphate + diphosphate</text>
        <dbReference type="Rhea" id="RHEA:19361"/>
        <dbReference type="ChEBI" id="CHEBI:33019"/>
        <dbReference type="ChEBI" id="CHEBI:58057"/>
        <dbReference type="ChEBI" id="CHEBI:128769"/>
        <dbReference type="ChEBI" id="CHEBI:175763"/>
        <dbReference type="EC" id="2.5.1.10"/>
    </reaction>
</comment>
<dbReference type="SFLD" id="SFLDG01017">
    <property type="entry name" value="Polyprenyl_Transferase_Like"/>
    <property type="match status" value="1"/>
</dbReference>
<dbReference type="Pfam" id="PF00348">
    <property type="entry name" value="polyprenyl_synt"/>
    <property type="match status" value="1"/>
</dbReference>
<keyword evidence="6" id="KW-0479">Metal-binding</keyword>
<dbReference type="PANTHER" id="PTHR43281:SF1">
    <property type="entry name" value="FARNESYL DIPHOSPHATE SYNTHASE"/>
    <property type="match status" value="1"/>
</dbReference>
<dbReference type="GO" id="GO:0016114">
    <property type="term" value="P:terpenoid biosynthetic process"/>
    <property type="evidence" value="ECO:0007669"/>
    <property type="project" value="UniProtKB-ARBA"/>
</dbReference>
<evidence type="ECO:0000256" key="12">
    <source>
        <dbReference type="RuleBase" id="RU004466"/>
    </source>
</evidence>
<evidence type="ECO:0000256" key="1">
    <source>
        <dbReference type="ARBA" id="ARBA00001946"/>
    </source>
</evidence>
<dbReference type="InterPro" id="IPR008949">
    <property type="entry name" value="Isoprenoid_synthase_dom_sf"/>
</dbReference>
<protein>
    <recommendedName>
        <fullName evidence="4">Farnesyl diphosphate synthase</fullName>
        <ecNumber evidence="3">2.5.1.10</ecNumber>
    </recommendedName>
    <alternativeName>
        <fullName evidence="10">(2E,6E)-farnesyl diphosphate synthase</fullName>
    </alternativeName>
    <alternativeName>
        <fullName evidence="9">Geranyltranstransferase</fullName>
    </alternativeName>
</protein>
<dbReference type="InterPro" id="IPR033749">
    <property type="entry name" value="Polyprenyl_synt_CS"/>
</dbReference>
<dbReference type="SFLD" id="SFLDS00005">
    <property type="entry name" value="Isoprenoid_Synthase_Type_I"/>
    <property type="match status" value="1"/>
</dbReference>
<dbReference type="AlphaFoldDB" id="F0T098"/>
<dbReference type="HOGENOM" id="CLU_014015_0_0_9"/>
<dbReference type="NCBIfam" id="NF045485">
    <property type="entry name" value="FPPsyn"/>
    <property type="match status" value="1"/>
</dbReference>
<evidence type="ECO:0000313" key="13">
    <source>
        <dbReference type="EMBL" id="ADY56185.1"/>
    </source>
</evidence>
<name>F0T098_SYNGF</name>
<evidence type="ECO:0000313" key="14">
    <source>
        <dbReference type="Proteomes" id="UP000007488"/>
    </source>
</evidence>
<dbReference type="CDD" id="cd00685">
    <property type="entry name" value="Trans_IPPS_HT"/>
    <property type="match status" value="1"/>
</dbReference>
<dbReference type="RefSeq" id="WP_013625053.1">
    <property type="nucleotide sequence ID" value="NC_015172.1"/>
</dbReference>
<sequence>MFQNKYSYFTGLIEDFLQKLPWKANDVLSESMAYTLMAGGKRVRPVLALAAAEIVGGAPEVVIPCACGLEMIHTYSLIHDDLPALDNDDYRRGRPTNHKVFGEATALLAGDGLLTYGFQLLASDVPVPLERQIKVIRETAEAVGWQGMVRGQVLDTLGEKGELSVSQITNIHHLKTGALLTASVRLGAILGGGLEEEIRQLSIYAAALGLAFQIKDDILDIEGTEDALGKPVGSDLKLQKSTYPSILGMDGAKIQLKQKIIEAKTALEKFEEKAEFLLCFADYIETRNH</sequence>
<dbReference type="PANTHER" id="PTHR43281">
    <property type="entry name" value="FARNESYL DIPHOSPHATE SYNTHASE"/>
    <property type="match status" value="1"/>
</dbReference>
<dbReference type="GO" id="GO:0004337">
    <property type="term" value="F:(2E,6E)-farnesyl diphosphate synthase activity"/>
    <property type="evidence" value="ECO:0007669"/>
    <property type="project" value="UniProtKB-EC"/>
</dbReference>
<dbReference type="GO" id="GO:0046872">
    <property type="term" value="F:metal ion binding"/>
    <property type="evidence" value="ECO:0007669"/>
    <property type="project" value="UniProtKB-KW"/>
</dbReference>
<evidence type="ECO:0000256" key="4">
    <source>
        <dbReference type="ARBA" id="ARBA00015100"/>
    </source>
</evidence>
<reference evidence="13 14" key="1">
    <citation type="journal article" date="2011" name="Stand. Genomic Sci.">
        <title>Complete genome sequence of Syntrophobotulus glycolicus type strain (FlGlyR).</title>
        <authorList>
            <person name="Han C."/>
            <person name="Mwirichia R."/>
            <person name="Chertkov O."/>
            <person name="Held B."/>
            <person name="Lapidus A."/>
            <person name="Nolan M."/>
            <person name="Lucas S."/>
            <person name="Hammon N."/>
            <person name="Deshpande S."/>
            <person name="Cheng J.F."/>
            <person name="Tapia R."/>
            <person name="Goodwin L."/>
            <person name="Pitluck S."/>
            <person name="Huntemann M."/>
            <person name="Liolios K."/>
            <person name="Ivanova N."/>
            <person name="Pagani I."/>
            <person name="Mavromatis K."/>
            <person name="Ovchinikova G."/>
            <person name="Pati A."/>
            <person name="Chen A."/>
            <person name="Palaniappan K."/>
            <person name="Land M."/>
            <person name="Hauser L."/>
            <person name="Brambilla E.M."/>
            <person name="Rohde M."/>
            <person name="Spring S."/>
            <person name="Sikorski J."/>
            <person name="Goker M."/>
            <person name="Woyke T."/>
            <person name="Bristow J."/>
            <person name="Eisen J.A."/>
            <person name="Markowitz V."/>
            <person name="Hugenholtz P."/>
            <person name="Kyrpides N.C."/>
            <person name="Klenk H.P."/>
            <person name="Detter J.C."/>
        </authorList>
    </citation>
    <scope>NUCLEOTIDE SEQUENCE [LARGE SCALE GENOMIC DNA]</scope>
    <source>
        <strain evidence="14">DSM 8271 / FlGlyR</strain>
    </source>
</reference>
<evidence type="ECO:0000256" key="2">
    <source>
        <dbReference type="ARBA" id="ARBA00006706"/>
    </source>
</evidence>
<proteinExistence type="inferred from homology"/>
<evidence type="ECO:0000256" key="7">
    <source>
        <dbReference type="ARBA" id="ARBA00022842"/>
    </source>
</evidence>
<reference evidence="14" key="2">
    <citation type="submission" date="2011-02" db="EMBL/GenBank/DDBJ databases">
        <title>The complete genome of Syntrophobotulus glycolicus DSM 8271.</title>
        <authorList>
            <person name="Lucas S."/>
            <person name="Copeland A."/>
            <person name="Lapidus A."/>
            <person name="Bruce D."/>
            <person name="Goodwin L."/>
            <person name="Pitluck S."/>
            <person name="Kyrpides N."/>
            <person name="Mavromatis K."/>
            <person name="Pagani I."/>
            <person name="Ivanova N."/>
            <person name="Mikhailova N."/>
            <person name="Chertkov O."/>
            <person name="Held B."/>
            <person name="Detter J.C."/>
            <person name="Tapia R."/>
            <person name="Han C."/>
            <person name="Land M."/>
            <person name="Hauser L."/>
            <person name="Markowitz V."/>
            <person name="Cheng J.-F."/>
            <person name="Hugenholtz P."/>
            <person name="Woyke T."/>
            <person name="Wu D."/>
            <person name="Spring S."/>
            <person name="Schroeder M."/>
            <person name="Brambilla E."/>
            <person name="Klenk H.-P."/>
            <person name="Eisen J.A."/>
        </authorList>
    </citation>
    <scope>NUCLEOTIDE SEQUENCE [LARGE SCALE GENOMIC DNA]</scope>
    <source>
        <strain evidence="14">DSM 8271 / FlGlyR</strain>
    </source>
</reference>
<evidence type="ECO:0000256" key="10">
    <source>
        <dbReference type="ARBA" id="ARBA00032873"/>
    </source>
</evidence>
<dbReference type="PROSITE" id="PS00723">
    <property type="entry name" value="POLYPRENYL_SYNTHASE_1"/>
    <property type="match status" value="1"/>
</dbReference>
<evidence type="ECO:0000256" key="3">
    <source>
        <dbReference type="ARBA" id="ARBA00012439"/>
    </source>
</evidence>
<dbReference type="EMBL" id="CP002547">
    <property type="protein sequence ID" value="ADY56185.1"/>
    <property type="molecule type" value="Genomic_DNA"/>
</dbReference>
<gene>
    <name evidence="13" type="ordered locus">Sgly_1888</name>
</gene>
<organism evidence="13 14">
    <name type="scientific">Syntrophobotulus glycolicus (strain DSM 8271 / FlGlyR)</name>
    <dbReference type="NCBI Taxonomy" id="645991"/>
    <lineage>
        <taxon>Bacteria</taxon>
        <taxon>Bacillati</taxon>
        <taxon>Bacillota</taxon>
        <taxon>Clostridia</taxon>
        <taxon>Eubacteriales</taxon>
        <taxon>Desulfitobacteriaceae</taxon>
        <taxon>Syntrophobotulus</taxon>
    </lineage>
</organism>
<dbReference type="Gene3D" id="1.10.600.10">
    <property type="entry name" value="Farnesyl Diphosphate Synthase"/>
    <property type="match status" value="1"/>
</dbReference>
<dbReference type="OrthoDB" id="9805316at2"/>
<dbReference type="InterPro" id="IPR000092">
    <property type="entry name" value="Polyprenyl_synt"/>
</dbReference>
<keyword evidence="14" id="KW-1185">Reference proteome</keyword>
<dbReference type="InterPro" id="IPR053378">
    <property type="entry name" value="Prenyl_diphosphate_synthase"/>
</dbReference>
<dbReference type="STRING" id="645991.Sgly_1888"/>
<accession>F0T098</accession>
<evidence type="ECO:0000256" key="6">
    <source>
        <dbReference type="ARBA" id="ARBA00022723"/>
    </source>
</evidence>
<keyword evidence="5 12" id="KW-0808">Transferase</keyword>
<keyword evidence="7" id="KW-0460">Magnesium</keyword>
<dbReference type="PROSITE" id="PS00444">
    <property type="entry name" value="POLYPRENYL_SYNTHASE_2"/>
    <property type="match status" value="1"/>
</dbReference>
<evidence type="ECO:0000256" key="9">
    <source>
        <dbReference type="ARBA" id="ARBA00032380"/>
    </source>
</evidence>
<dbReference type="Proteomes" id="UP000007488">
    <property type="component" value="Chromosome"/>
</dbReference>
<dbReference type="KEGG" id="sgy:Sgly_1888"/>
<evidence type="ECO:0000256" key="11">
    <source>
        <dbReference type="ARBA" id="ARBA00049399"/>
    </source>
</evidence>
<evidence type="ECO:0000256" key="5">
    <source>
        <dbReference type="ARBA" id="ARBA00022679"/>
    </source>
</evidence>
<comment type="similarity">
    <text evidence="2 12">Belongs to the FPP/GGPP synthase family.</text>
</comment>
<dbReference type="EC" id="2.5.1.10" evidence="3"/>
<dbReference type="eggNOG" id="COG0142">
    <property type="taxonomic scope" value="Bacteria"/>
</dbReference>
<dbReference type="FunFam" id="1.10.600.10:FF:000001">
    <property type="entry name" value="Geranylgeranyl diphosphate synthase"/>
    <property type="match status" value="1"/>
</dbReference>